<dbReference type="WBParaSite" id="ACAC_0000837901-mRNA-1">
    <property type="protein sequence ID" value="ACAC_0000837901-mRNA-1"/>
    <property type="gene ID" value="ACAC_0000837901"/>
</dbReference>
<organism evidence="1 2">
    <name type="scientific">Angiostrongylus cantonensis</name>
    <name type="common">Rat lungworm</name>
    <dbReference type="NCBI Taxonomy" id="6313"/>
    <lineage>
        <taxon>Eukaryota</taxon>
        <taxon>Metazoa</taxon>
        <taxon>Ecdysozoa</taxon>
        <taxon>Nematoda</taxon>
        <taxon>Chromadorea</taxon>
        <taxon>Rhabditida</taxon>
        <taxon>Rhabditina</taxon>
        <taxon>Rhabditomorpha</taxon>
        <taxon>Strongyloidea</taxon>
        <taxon>Metastrongylidae</taxon>
        <taxon>Angiostrongylus</taxon>
    </lineage>
</organism>
<protein>
    <submittedName>
        <fullName evidence="2">Protein kinase domain-containing protein</fullName>
    </submittedName>
</protein>
<reference evidence="1" key="1">
    <citation type="submission" date="2012-09" db="EMBL/GenBank/DDBJ databases">
        <authorList>
            <person name="Martin A.A."/>
        </authorList>
    </citation>
    <scope>NUCLEOTIDE SEQUENCE</scope>
</reference>
<sequence length="70" mass="8119">MLRVEGLDNSDIIWKKPLICYDVVYCGMVLFTERLLHPPVKVELLELRAPVSGLYRHGKFGQLLTYQKDV</sequence>
<dbReference type="Proteomes" id="UP000035642">
    <property type="component" value="Unassembled WGS sequence"/>
</dbReference>
<dbReference type="AlphaFoldDB" id="A0A0K0DCP7"/>
<reference evidence="2" key="2">
    <citation type="submission" date="2017-02" db="UniProtKB">
        <authorList>
            <consortium name="WormBaseParasite"/>
        </authorList>
    </citation>
    <scope>IDENTIFICATION</scope>
</reference>
<evidence type="ECO:0000313" key="1">
    <source>
        <dbReference type="Proteomes" id="UP000035642"/>
    </source>
</evidence>
<evidence type="ECO:0000313" key="2">
    <source>
        <dbReference type="WBParaSite" id="ACAC_0000837901-mRNA-1"/>
    </source>
</evidence>
<proteinExistence type="predicted"/>
<keyword evidence="1" id="KW-1185">Reference proteome</keyword>
<accession>A0A0K0DCP7</accession>
<name>A0A0K0DCP7_ANGCA</name>